<evidence type="ECO:0000256" key="6">
    <source>
        <dbReference type="ARBA" id="ARBA00022801"/>
    </source>
</evidence>
<dbReference type="SUPFAM" id="SSF52025">
    <property type="entry name" value="PA domain"/>
    <property type="match status" value="1"/>
</dbReference>
<evidence type="ECO:0000256" key="3">
    <source>
        <dbReference type="ARBA" id="ARBA00022525"/>
    </source>
</evidence>
<dbReference type="FunFam" id="2.60.40.2310:FF:000001">
    <property type="entry name" value="Subtilisin-like protease SBT1.5"/>
    <property type="match status" value="1"/>
</dbReference>
<dbReference type="FunFam" id="3.40.50.200:FF:000006">
    <property type="entry name" value="Subtilisin-like protease SBT1.5"/>
    <property type="match status" value="1"/>
</dbReference>
<dbReference type="InterPro" id="IPR000209">
    <property type="entry name" value="Peptidase_S8/S53_dom"/>
</dbReference>
<dbReference type="GO" id="GO:0005576">
    <property type="term" value="C:extracellular region"/>
    <property type="evidence" value="ECO:0007669"/>
    <property type="project" value="UniProtKB-SubCell"/>
</dbReference>
<evidence type="ECO:0000256" key="1">
    <source>
        <dbReference type="ARBA" id="ARBA00004613"/>
    </source>
</evidence>
<evidence type="ECO:0000256" key="9">
    <source>
        <dbReference type="PIRSR" id="PIRSR615500-1"/>
    </source>
</evidence>
<dbReference type="FunFam" id="3.50.30.30:FF:000005">
    <property type="entry name" value="subtilisin-like protease SBT1.5"/>
    <property type="match status" value="1"/>
</dbReference>
<dbReference type="InterPro" id="IPR010259">
    <property type="entry name" value="S8pro/Inhibitor_I9"/>
</dbReference>
<evidence type="ECO:0000259" key="14">
    <source>
        <dbReference type="Pfam" id="PF05922"/>
    </source>
</evidence>
<dbReference type="Pfam" id="PF00082">
    <property type="entry name" value="Peptidase_S8"/>
    <property type="match status" value="1"/>
</dbReference>
<dbReference type="GO" id="GO:0004252">
    <property type="term" value="F:serine-type endopeptidase activity"/>
    <property type="evidence" value="ECO:0007669"/>
    <property type="project" value="UniProtKB-UniRule"/>
</dbReference>
<comment type="subcellular location">
    <subcellularLocation>
        <location evidence="1">Secreted</location>
    </subcellularLocation>
</comment>
<dbReference type="InterPro" id="IPR041469">
    <property type="entry name" value="Subtilisin-like_FN3"/>
</dbReference>
<feature type="domain" description="Inhibitor I9" evidence="14">
    <location>
        <begin position="28"/>
        <end position="122"/>
    </location>
</feature>
<evidence type="ECO:0000259" key="12">
    <source>
        <dbReference type="Pfam" id="PF00082"/>
    </source>
</evidence>
<dbReference type="InterPro" id="IPR045051">
    <property type="entry name" value="SBT"/>
</dbReference>
<feature type="chain" id="PRO_5043326015" evidence="11">
    <location>
        <begin position="26"/>
        <end position="763"/>
    </location>
</feature>
<keyword evidence="6 10" id="KW-0378">Hydrolase</keyword>
<evidence type="ECO:0000256" key="5">
    <source>
        <dbReference type="ARBA" id="ARBA00022729"/>
    </source>
</evidence>
<feature type="active site" description="Charge relay system" evidence="9 10">
    <location>
        <position position="542"/>
    </location>
</feature>
<gene>
    <name evidence="16" type="ORF">OLC1_LOCUS6615</name>
</gene>
<dbReference type="Gene3D" id="3.40.50.200">
    <property type="entry name" value="Peptidase S8/S53 domain"/>
    <property type="match status" value="1"/>
</dbReference>
<dbReference type="Pfam" id="PF02225">
    <property type="entry name" value="PA"/>
    <property type="match status" value="1"/>
</dbReference>
<evidence type="ECO:0000313" key="17">
    <source>
        <dbReference type="Proteomes" id="UP001161247"/>
    </source>
</evidence>
<evidence type="ECO:0000256" key="8">
    <source>
        <dbReference type="ARBA" id="ARBA00023180"/>
    </source>
</evidence>
<dbReference type="PRINTS" id="PR00723">
    <property type="entry name" value="SUBTILISIN"/>
</dbReference>
<dbReference type="CDD" id="cd02120">
    <property type="entry name" value="PA_subtilisin_like"/>
    <property type="match status" value="1"/>
</dbReference>
<evidence type="ECO:0000256" key="4">
    <source>
        <dbReference type="ARBA" id="ARBA00022670"/>
    </source>
</evidence>
<dbReference type="PROSITE" id="PS00136">
    <property type="entry name" value="SUBTILASE_ASP"/>
    <property type="match status" value="1"/>
</dbReference>
<keyword evidence="4 10" id="KW-0645">Protease</keyword>
<name>A0AAV1CME1_OLDCO</name>
<dbReference type="Proteomes" id="UP001161247">
    <property type="component" value="Chromosome 2"/>
</dbReference>
<protein>
    <submittedName>
        <fullName evidence="16">OLC1v1031699C1</fullName>
    </submittedName>
</protein>
<reference evidence="16" key="1">
    <citation type="submission" date="2023-03" db="EMBL/GenBank/DDBJ databases">
        <authorList>
            <person name="Julca I."/>
        </authorList>
    </citation>
    <scope>NUCLEOTIDE SEQUENCE</scope>
</reference>
<dbReference type="Gene3D" id="3.30.70.80">
    <property type="entry name" value="Peptidase S8 propeptide/proteinase inhibitor I9"/>
    <property type="match status" value="1"/>
</dbReference>
<dbReference type="CDD" id="cd04852">
    <property type="entry name" value="Peptidases_S8_3"/>
    <property type="match status" value="1"/>
</dbReference>
<evidence type="ECO:0000256" key="7">
    <source>
        <dbReference type="ARBA" id="ARBA00022825"/>
    </source>
</evidence>
<keyword evidence="8" id="KW-0325">Glycoprotein</keyword>
<dbReference type="InterPro" id="IPR023827">
    <property type="entry name" value="Peptidase_S8_Asp-AS"/>
</dbReference>
<comment type="similarity">
    <text evidence="2 10">Belongs to the peptidase S8 family.</text>
</comment>
<feature type="active site" description="Charge relay system" evidence="9 10">
    <location>
        <position position="216"/>
    </location>
</feature>
<dbReference type="SUPFAM" id="SSF52743">
    <property type="entry name" value="Subtilisin-like"/>
    <property type="match status" value="1"/>
</dbReference>
<dbReference type="InterPro" id="IPR036852">
    <property type="entry name" value="Peptidase_S8/S53_dom_sf"/>
</dbReference>
<keyword evidence="5 11" id="KW-0732">Signal</keyword>
<dbReference type="GO" id="GO:0006508">
    <property type="term" value="P:proteolysis"/>
    <property type="evidence" value="ECO:0007669"/>
    <property type="project" value="UniProtKB-KW"/>
</dbReference>
<dbReference type="PANTHER" id="PTHR10795">
    <property type="entry name" value="PROPROTEIN CONVERTASE SUBTILISIN/KEXIN"/>
    <property type="match status" value="1"/>
</dbReference>
<dbReference type="InterPro" id="IPR034197">
    <property type="entry name" value="Peptidases_S8_3"/>
</dbReference>
<dbReference type="InterPro" id="IPR003137">
    <property type="entry name" value="PA_domain"/>
</dbReference>
<keyword evidence="17" id="KW-1185">Reference proteome</keyword>
<dbReference type="Pfam" id="PF17766">
    <property type="entry name" value="fn3_6"/>
    <property type="match status" value="1"/>
</dbReference>
<evidence type="ECO:0000313" key="16">
    <source>
        <dbReference type="EMBL" id="CAI9095702.1"/>
    </source>
</evidence>
<accession>A0AAV1CME1</accession>
<dbReference type="InterPro" id="IPR046450">
    <property type="entry name" value="PA_dom_sf"/>
</dbReference>
<dbReference type="Gene3D" id="3.50.30.30">
    <property type="match status" value="1"/>
</dbReference>
<sequence length="763" mass="81094">MGSIMHMITLICVLISVQFIVISAALETYIVHVELPDQSDGNGNTELSTTSSVSNEDLVSWYQSFLPKRATMEGSTEAEPRIVYPYQNVFTGFAAKLSAEDVNAMEKKPGFISATPQKILSLQTTHTPNFLGLYQNMGFWKDSNFGKGVIIGMLDTGITPDHPSFNDDGMPPPPAKWKGKCEFSASLCNNKLIGARYYEDSDDEVGDGTPIDTNGHGTHTASTAAGNYVKSANVFGNANGTAVGIAPLAHLAMYRVCSPGCSESAILAAMDTAIGDGVDILSLSLGGHSLQFFADNIAIGAYSAMEKGIFVSCAAGNSGPSDGSLSNEAPWILTVGASTIDRKIRSTAVLGNKVQLDGESLYQPKDFPARQHPIYFPGVNQDESEVDRYCSEISANAKEVKGKIVVCEVGEISNTDKGNNVKDAGGVGMIIVNSEEYGYSTRADAHVLPATHLTYADRQKLTAYVNSTNSSTAAISFKGTVIGDEHAPQVASFSSRGPSQASPGILKPDIIGPGVNILAAWSKSVENVTNTKSNFNVISGTSMSCPHLSGVAALLKSAHPDWSPAAIKSAIMTTADLVNTGKNPIEDERQLPADVFAIGAGHVNPSKANNPGLIYDIEPRDYIPYLCGLNYSSAEIGMIVNRKVTCSEKSSMPEAQLNYPSFSILFGPSVQKYTRTVTNVGEGDSVYTATVDAPEGVKITVNPSTLKFSKLNQKLTYEITFSKLSSAPSSKSSQGSLTWSSSKYTVRSPIAAIFGGVTRETEL</sequence>
<proteinExistence type="inferred from homology"/>
<evidence type="ECO:0000259" key="15">
    <source>
        <dbReference type="Pfam" id="PF17766"/>
    </source>
</evidence>
<feature type="domain" description="Peptidase S8/S53" evidence="12">
    <location>
        <begin position="146"/>
        <end position="582"/>
    </location>
</feature>
<dbReference type="Pfam" id="PF05922">
    <property type="entry name" value="Inhibitor_I9"/>
    <property type="match status" value="1"/>
</dbReference>
<organism evidence="16 17">
    <name type="scientific">Oldenlandia corymbosa var. corymbosa</name>
    <dbReference type="NCBI Taxonomy" id="529605"/>
    <lineage>
        <taxon>Eukaryota</taxon>
        <taxon>Viridiplantae</taxon>
        <taxon>Streptophyta</taxon>
        <taxon>Embryophyta</taxon>
        <taxon>Tracheophyta</taxon>
        <taxon>Spermatophyta</taxon>
        <taxon>Magnoliopsida</taxon>
        <taxon>eudicotyledons</taxon>
        <taxon>Gunneridae</taxon>
        <taxon>Pentapetalae</taxon>
        <taxon>asterids</taxon>
        <taxon>lamiids</taxon>
        <taxon>Gentianales</taxon>
        <taxon>Rubiaceae</taxon>
        <taxon>Rubioideae</taxon>
        <taxon>Spermacoceae</taxon>
        <taxon>Hedyotis-Oldenlandia complex</taxon>
        <taxon>Oldenlandia</taxon>
    </lineage>
</organism>
<dbReference type="PROSITE" id="PS51892">
    <property type="entry name" value="SUBTILASE"/>
    <property type="match status" value="1"/>
</dbReference>
<feature type="signal peptide" evidence="11">
    <location>
        <begin position="1"/>
        <end position="25"/>
    </location>
</feature>
<keyword evidence="7 10" id="KW-0720">Serine protease</keyword>
<evidence type="ECO:0000256" key="2">
    <source>
        <dbReference type="ARBA" id="ARBA00011073"/>
    </source>
</evidence>
<feature type="active site" description="Charge relay system" evidence="9 10">
    <location>
        <position position="155"/>
    </location>
</feature>
<keyword evidence="3" id="KW-0964">Secreted</keyword>
<feature type="domain" description="Subtilisin-like protease fibronectin type-III" evidence="15">
    <location>
        <begin position="656"/>
        <end position="751"/>
    </location>
</feature>
<dbReference type="AlphaFoldDB" id="A0AAV1CME1"/>
<dbReference type="EMBL" id="OX459119">
    <property type="protein sequence ID" value="CAI9095702.1"/>
    <property type="molecule type" value="Genomic_DNA"/>
</dbReference>
<evidence type="ECO:0000256" key="11">
    <source>
        <dbReference type="SAM" id="SignalP"/>
    </source>
</evidence>
<evidence type="ECO:0000259" key="13">
    <source>
        <dbReference type="Pfam" id="PF02225"/>
    </source>
</evidence>
<evidence type="ECO:0000256" key="10">
    <source>
        <dbReference type="PROSITE-ProRule" id="PRU01240"/>
    </source>
</evidence>
<feature type="domain" description="PA" evidence="13">
    <location>
        <begin position="390"/>
        <end position="461"/>
    </location>
</feature>
<dbReference type="Gene3D" id="2.60.40.2310">
    <property type="match status" value="1"/>
</dbReference>
<dbReference type="InterPro" id="IPR037045">
    <property type="entry name" value="S8pro/Inhibitor_I9_sf"/>
</dbReference>
<dbReference type="InterPro" id="IPR015500">
    <property type="entry name" value="Peptidase_S8_subtilisin-rel"/>
</dbReference>